<evidence type="ECO:0000256" key="5">
    <source>
        <dbReference type="ARBA" id="ARBA00022741"/>
    </source>
</evidence>
<dbReference type="InterPro" id="IPR019797">
    <property type="entry name" value="Glutamate_5-kinase_CS"/>
</dbReference>
<dbReference type="CDD" id="cd04242">
    <property type="entry name" value="AAK_G5K_ProB"/>
    <property type="match status" value="1"/>
</dbReference>
<protein>
    <recommendedName>
        <fullName evidence="8">Glutamate 5-kinase</fullName>
        <ecNumber evidence="8">2.7.2.11</ecNumber>
    </recommendedName>
    <alternativeName>
        <fullName evidence="8">Gamma-glutamyl kinase</fullName>
        <shortName evidence="8">GK</shortName>
    </alternativeName>
</protein>
<dbReference type="SUPFAM" id="SSF88697">
    <property type="entry name" value="PUA domain-like"/>
    <property type="match status" value="1"/>
</dbReference>
<dbReference type="InterPro" id="IPR015947">
    <property type="entry name" value="PUA-like_sf"/>
</dbReference>
<evidence type="ECO:0000256" key="4">
    <source>
        <dbReference type="ARBA" id="ARBA00022679"/>
    </source>
</evidence>
<feature type="binding site" evidence="8">
    <location>
        <position position="55"/>
    </location>
    <ligand>
        <name>substrate</name>
    </ligand>
</feature>
<dbReference type="HAMAP" id="MF_00456">
    <property type="entry name" value="ProB"/>
    <property type="match status" value="1"/>
</dbReference>
<dbReference type="CDD" id="cd21157">
    <property type="entry name" value="PUA_G5K"/>
    <property type="match status" value="1"/>
</dbReference>
<dbReference type="Proteomes" id="UP001461341">
    <property type="component" value="Chromosome"/>
</dbReference>
<dbReference type="InterPro" id="IPR001048">
    <property type="entry name" value="Asp/Glu/Uridylate_kinase"/>
</dbReference>
<feature type="binding site" evidence="8">
    <location>
        <position position="155"/>
    </location>
    <ligand>
        <name>substrate</name>
    </ligand>
</feature>
<comment type="subcellular location">
    <subcellularLocation>
        <location evidence="8">Cytoplasm</location>
    </subcellularLocation>
</comment>
<dbReference type="PIRSF" id="PIRSF000729">
    <property type="entry name" value="GK"/>
    <property type="match status" value="1"/>
</dbReference>
<keyword evidence="3 8" id="KW-0641">Proline biosynthesis</keyword>
<dbReference type="InterPro" id="IPR011529">
    <property type="entry name" value="Glu_5kinase"/>
</dbReference>
<dbReference type="InterPro" id="IPR036393">
    <property type="entry name" value="AceGlu_kinase-like_sf"/>
</dbReference>
<dbReference type="Pfam" id="PF00696">
    <property type="entry name" value="AA_kinase"/>
    <property type="match status" value="1"/>
</dbReference>
<evidence type="ECO:0000256" key="3">
    <source>
        <dbReference type="ARBA" id="ARBA00022650"/>
    </source>
</evidence>
<dbReference type="Pfam" id="PF01472">
    <property type="entry name" value="PUA"/>
    <property type="match status" value="1"/>
</dbReference>
<keyword evidence="11" id="KW-1185">Reference proteome</keyword>
<proteinExistence type="inferred from homology"/>
<dbReference type="Gene3D" id="2.30.130.10">
    <property type="entry name" value="PUA domain"/>
    <property type="match status" value="1"/>
</dbReference>
<sequence>MKREALIRHSKRIVIKVGSSLLFEGLQFRNERFESLAASVSWLLDQGKEVVLVTSGAVACGMIALGDSVRKSQDIPFKQALSSVGQSILMRFYLEAFSKYGRKVGQILLAPEDVHYRRKYLNARNTIETLLNLGVVPVVNENDTVAVDEIKFGDNDRLSALVSALIDAHLLVILSDVEGLFTRDPRLFKDATLVKEVFSIDENIEAMAGGEGSHFSTGGMKSKIMAARMATLSGTAVIIASGRDFGIIKDIFLAREVGTFFYPQKRGIRSRKRWIAFGMLPGGKVFIDEGAKKALNEGKSLLPPGVIGIEGDFEVGECVEIFDATHKRIGRGLVNYSSEELKIISGLRTHQVRKVLQRENLEEEVIHADNLILLEEEEKDG</sequence>
<evidence type="ECO:0000259" key="9">
    <source>
        <dbReference type="SMART" id="SM00359"/>
    </source>
</evidence>
<dbReference type="InterPro" id="IPR005715">
    <property type="entry name" value="Glu_5kinase/COase_Synthase"/>
</dbReference>
<evidence type="ECO:0000313" key="10">
    <source>
        <dbReference type="EMBL" id="WZL76922.1"/>
    </source>
</evidence>
<comment type="pathway">
    <text evidence="8">Amino-acid biosynthesis; L-proline biosynthesis; L-glutamate 5-semialdehyde from L-glutamate: step 1/2.</text>
</comment>
<evidence type="ECO:0000313" key="11">
    <source>
        <dbReference type="Proteomes" id="UP001461341"/>
    </source>
</evidence>
<dbReference type="InterPro" id="IPR002478">
    <property type="entry name" value="PUA"/>
</dbReference>
<dbReference type="InterPro" id="IPR001057">
    <property type="entry name" value="Glu/AcGlu_kinase"/>
</dbReference>
<keyword evidence="1 8" id="KW-0963">Cytoplasm</keyword>
<reference evidence="10 11" key="1">
    <citation type="submission" date="2023-03" db="EMBL/GenBank/DDBJ databases">
        <title>Novel Species.</title>
        <authorList>
            <person name="Ma S."/>
        </authorList>
    </citation>
    <scope>NUCLEOTIDE SEQUENCE [LARGE SCALE GENOMIC DNA]</scope>
    <source>
        <strain evidence="10 11">B11</strain>
    </source>
</reference>
<dbReference type="NCBIfam" id="TIGR01027">
    <property type="entry name" value="proB"/>
    <property type="match status" value="1"/>
</dbReference>
<dbReference type="PROSITE" id="PS50890">
    <property type="entry name" value="PUA"/>
    <property type="match status" value="1"/>
</dbReference>
<name>A0ABZ2YEA3_9BACT</name>
<keyword evidence="6 8" id="KW-0418">Kinase</keyword>
<organism evidence="10 11">
    <name type="scientific">Thermatribacter velox</name>
    <dbReference type="NCBI Taxonomy" id="3039681"/>
    <lineage>
        <taxon>Bacteria</taxon>
        <taxon>Pseudomonadati</taxon>
        <taxon>Atribacterota</taxon>
        <taxon>Atribacteria</taxon>
        <taxon>Atribacterales</taxon>
        <taxon>Thermatribacteraceae</taxon>
        <taxon>Thermatribacter</taxon>
    </lineage>
</organism>
<gene>
    <name evidence="8 10" type="primary">proB</name>
    <name evidence="10" type="ORF">QBE54_04120</name>
</gene>
<dbReference type="PROSITE" id="PS00902">
    <property type="entry name" value="GLUTAMATE_5_KINASE"/>
    <property type="match status" value="1"/>
</dbReference>
<dbReference type="InterPro" id="IPR036974">
    <property type="entry name" value="PUA_sf"/>
</dbReference>
<evidence type="ECO:0000256" key="7">
    <source>
        <dbReference type="ARBA" id="ARBA00022840"/>
    </source>
</evidence>
<dbReference type="PANTHER" id="PTHR43654">
    <property type="entry name" value="GLUTAMATE 5-KINASE"/>
    <property type="match status" value="1"/>
</dbReference>
<evidence type="ECO:0000256" key="2">
    <source>
        <dbReference type="ARBA" id="ARBA00022605"/>
    </source>
</evidence>
<evidence type="ECO:0000256" key="6">
    <source>
        <dbReference type="ARBA" id="ARBA00022777"/>
    </source>
</evidence>
<keyword evidence="5 8" id="KW-0547">Nucleotide-binding</keyword>
<comment type="catalytic activity">
    <reaction evidence="8">
        <text>L-glutamate + ATP = L-glutamyl 5-phosphate + ADP</text>
        <dbReference type="Rhea" id="RHEA:14877"/>
        <dbReference type="ChEBI" id="CHEBI:29985"/>
        <dbReference type="ChEBI" id="CHEBI:30616"/>
        <dbReference type="ChEBI" id="CHEBI:58274"/>
        <dbReference type="ChEBI" id="CHEBI:456216"/>
        <dbReference type="EC" id="2.7.2.11"/>
    </reaction>
</comment>
<dbReference type="SUPFAM" id="SSF53633">
    <property type="entry name" value="Carbamate kinase-like"/>
    <property type="match status" value="1"/>
</dbReference>
<evidence type="ECO:0000256" key="1">
    <source>
        <dbReference type="ARBA" id="ARBA00022490"/>
    </source>
</evidence>
<accession>A0ABZ2YEA3</accession>
<feature type="domain" description="PUA" evidence="9">
    <location>
        <begin position="283"/>
        <end position="379"/>
    </location>
</feature>
<comment type="similarity">
    <text evidence="8">Belongs to the glutamate 5-kinase family.</text>
</comment>
<dbReference type="RefSeq" id="WP_369019087.1">
    <property type="nucleotide sequence ID" value="NZ_CP121689.1"/>
</dbReference>
<feature type="binding site" evidence="8">
    <location>
        <position position="16"/>
    </location>
    <ligand>
        <name>ATP</name>
        <dbReference type="ChEBI" id="CHEBI:30616"/>
    </ligand>
</feature>
<evidence type="ECO:0000256" key="8">
    <source>
        <dbReference type="HAMAP-Rule" id="MF_00456"/>
    </source>
</evidence>
<dbReference type="GO" id="GO:0004349">
    <property type="term" value="F:glutamate 5-kinase activity"/>
    <property type="evidence" value="ECO:0007669"/>
    <property type="project" value="UniProtKB-EC"/>
</dbReference>
<feature type="binding site" evidence="8">
    <location>
        <begin position="217"/>
        <end position="223"/>
    </location>
    <ligand>
        <name>ATP</name>
        <dbReference type="ChEBI" id="CHEBI:30616"/>
    </ligand>
</feature>
<dbReference type="SMART" id="SM00359">
    <property type="entry name" value="PUA"/>
    <property type="match status" value="1"/>
</dbReference>
<dbReference type="Gene3D" id="3.40.1160.10">
    <property type="entry name" value="Acetylglutamate kinase-like"/>
    <property type="match status" value="1"/>
</dbReference>
<dbReference type="PRINTS" id="PR00474">
    <property type="entry name" value="GLU5KINASE"/>
</dbReference>
<keyword evidence="7 8" id="KW-0067">ATP-binding</keyword>
<keyword evidence="4 8" id="KW-0808">Transferase</keyword>
<comment type="function">
    <text evidence="8">Catalyzes the transfer of a phosphate group to glutamate to form L-glutamate 5-phosphate.</text>
</comment>
<feature type="binding site" evidence="8">
    <location>
        <begin position="175"/>
        <end position="176"/>
    </location>
    <ligand>
        <name>ATP</name>
        <dbReference type="ChEBI" id="CHEBI:30616"/>
    </ligand>
</feature>
<keyword evidence="2 8" id="KW-0028">Amino-acid biosynthesis</keyword>
<dbReference type="EMBL" id="CP121689">
    <property type="protein sequence ID" value="WZL76922.1"/>
    <property type="molecule type" value="Genomic_DNA"/>
</dbReference>
<dbReference type="InterPro" id="IPR041739">
    <property type="entry name" value="G5K_ProB"/>
</dbReference>
<dbReference type="EC" id="2.7.2.11" evidence="8"/>
<dbReference type="PANTHER" id="PTHR43654:SF1">
    <property type="entry name" value="ISOPENTENYL PHOSPHATE KINASE"/>
    <property type="match status" value="1"/>
</dbReference>
<feature type="binding site" evidence="8">
    <location>
        <position position="143"/>
    </location>
    <ligand>
        <name>substrate</name>
    </ligand>
</feature>